<name>A0A090MJZ2_9HYPO</name>
<dbReference type="EMBL" id="CBMI010003646">
    <property type="protein sequence ID" value="CEG05327.1"/>
    <property type="molecule type" value="Genomic_DNA"/>
</dbReference>
<feature type="region of interest" description="Disordered" evidence="1">
    <location>
        <begin position="1"/>
        <end position="71"/>
    </location>
</feature>
<reference evidence="2" key="1">
    <citation type="submission" date="2013-05" db="EMBL/GenBank/DDBJ databases">
        <title>Draft genome sequences of six wheat associated Fusarium spp. isolates.</title>
        <authorList>
            <person name="Moolhuijzen P.M."/>
            <person name="Manners J.M."/>
            <person name="Wilcox S."/>
            <person name="Bellgard M.I."/>
            <person name="Gardiner D.M."/>
        </authorList>
    </citation>
    <scope>NUCLEOTIDE SEQUENCE</scope>
    <source>
        <strain evidence="2">CS3069</strain>
    </source>
</reference>
<feature type="compositionally biased region" description="Basic and acidic residues" evidence="1">
    <location>
        <begin position="28"/>
        <end position="38"/>
    </location>
</feature>
<feature type="region of interest" description="Disordered" evidence="1">
    <location>
        <begin position="93"/>
        <end position="118"/>
    </location>
</feature>
<gene>
    <name evidence="2" type="ORF">BN850_0108480</name>
</gene>
<accession>A0A090MJZ2</accession>
<proteinExistence type="predicted"/>
<sequence length="205" mass="23068">MTWRGNGNTGNNTKTTRTMRTINTVKTSGDEYTARSELTETSTTVSGDDEDEQGEDGEQAPEEDDTSIPRFRSGELVVSKLVNLTRFHLDPRLPKTGQEQVHLSTEMRRSPDRPHDEVSRPYHRLVWTGHTDDTNGNKRTFSMSDVYVVTWTDGTTTWTDVNEWIKTDVKTYTDGEDNGGGNGNETSFEEEIITEIVTTNGNNGR</sequence>
<comment type="caution">
    <text evidence="2">The sequence shown here is derived from an EMBL/GenBank/DDBJ whole genome shotgun (WGS) entry which is preliminary data.</text>
</comment>
<feature type="compositionally biased region" description="Low complexity" evidence="1">
    <location>
        <begin position="1"/>
        <end position="24"/>
    </location>
</feature>
<protein>
    <submittedName>
        <fullName evidence="2">WGS project CBMI000000000 data, contig CS3069_c003648</fullName>
    </submittedName>
</protein>
<feature type="compositionally biased region" description="Basic and acidic residues" evidence="1">
    <location>
        <begin position="105"/>
        <end position="118"/>
    </location>
</feature>
<dbReference type="AlphaFoldDB" id="A0A090MJZ2"/>
<organism evidence="2">
    <name type="scientific">Fusarium clavum</name>
    <dbReference type="NCBI Taxonomy" id="2594811"/>
    <lineage>
        <taxon>Eukaryota</taxon>
        <taxon>Fungi</taxon>
        <taxon>Dikarya</taxon>
        <taxon>Ascomycota</taxon>
        <taxon>Pezizomycotina</taxon>
        <taxon>Sordariomycetes</taxon>
        <taxon>Hypocreomycetidae</taxon>
        <taxon>Hypocreales</taxon>
        <taxon>Nectriaceae</taxon>
        <taxon>Fusarium</taxon>
        <taxon>Fusarium incarnatum-equiseti species complex</taxon>
    </lineage>
</organism>
<evidence type="ECO:0000256" key="1">
    <source>
        <dbReference type="SAM" id="MobiDB-lite"/>
    </source>
</evidence>
<feature type="compositionally biased region" description="Acidic residues" evidence="1">
    <location>
        <begin position="47"/>
        <end position="66"/>
    </location>
</feature>
<evidence type="ECO:0000313" key="2">
    <source>
        <dbReference type="EMBL" id="CEG05327.1"/>
    </source>
</evidence>